<evidence type="ECO:0000256" key="1">
    <source>
        <dbReference type="SAM" id="MobiDB-lite"/>
    </source>
</evidence>
<evidence type="ECO:0000313" key="3">
    <source>
        <dbReference type="EMBL" id="KAJ7654172.1"/>
    </source>
</evidence>
<keyword evidence="2" id="KW-0812">Transmembrane</keyword>
<accession>A0AAD7G4D3</accession>
<keyword evidence="2" id="KW-1133">Transmembrane helix</keyword>
<reference evidence="3" key="1">
    <citation type="submission" date="2023-03" db="EMBL/GenBank/DDBJ databases">
        <title>Massive genome expansion in bonnet fungi (Mycena s.s.) driven by repeated elements and novel gene families across ecological guilds.</title>
        <authorList>
            <consortium name="Lawrence Berkeley National Laboratory"/>
            <person name="Harder C.B."/>
            <person name="Miyauchi S."/>
            <person name="Viragh M."/>
            <person name="Kuo A."/>
            <person name="Thoen E."/>
            <person name="Andreopoulos B."/>
            <person name="Lu D."/>
            <person name="Skrede I."/>
            <person name="Drula E."/>
            <person name="Henrissat B."/>
            <person name="Morin E."/>
            <person name="Kohler A."/>
            <person name="Barry K."/>
            <person name="LaButti K."/>
            <person name="Morin E."/>
            <person name="Salamov A."/>
            <person name="Lipzen A."/>
            <person name="Mereny Z."/>
            <person name="Hegedus B."/>
            <person name="Baldrian P."/>
            <person name="Stursova M."/>
            <person name="Weitz H."/>
            <person name="Taylor A."/>
            <person name="Grigoriev I.V."/>
            <person name="Nagy L.G."/>
            <person name="Martin F."/>
            <person name="Kauserud H."/>
        </authorList>
    </citation>
    <scope>NUCLEOTIDE SEQUENCE</scope>
    <source>
        <strain evidence="3">CBHHK067</strain>
    </source>
</reference>
<organism evidence="3 4">
    <name type="scientific">Mycena rosella</name>
    <name type="common">Pink bonnet</name>
    <name type="synonym">Agaricus rosellus</name>
    <dbReference type="NCBI Taxonomy" id="1033263"/>
    <lineage>
        <taxon>Eukaryota</taxon>
        <taxon>Fungi</taxon>
        <taxon>Dikarya</taxon>
        <taxon>Basidiomycota</taxon>
        <taxon>Agaricomycotina</taxon>
        <taxon>Agaricomycetes</taxon>
        <taxon>Agaricomycetidae</taxon>
        <taxon>Agaricales</taxon>
        <taxon>Marasmiineae</taxon>
        <taxon>Mycenaceae</taxon>
        <taxon>Mycena</taxon>
    </lineage>
</organism>
<comment type="caution">
    <text evidence="3">The sequence shown here is derived from an EMBL/GenBank/DDBJ whole genome shotgun (WGS) entry which is preliminary data.</text>
</comment>
<dbReference type="Proteomes" id="UP001221757">
    <property type="component" value="Unassembled WGS sequence"/>
</dbReference>
<gene>
    <name evidence="3" type="ORF">B0H17DRAFT_1186259</name>
</gene>
<dbReference type="AlphaFoldDB" id="A0AAD7G4D3"/>
<keyword evidence="4" id="KW-1185">Reference proteome</keyword>
<feature type="transmembrane region" description="Helical" evidence="2">
    <location>
        <begin position="12"/>
        <end position="34"/>
    </location>
</feature>
<keyword evidence="2" id="KW-0472">Membrane</keyword>
<feature type="compositionally biased region" description="Basic residues" evidence="1">
    <location>
        <begin position="99"/>
        <end position="121"/>
    </location>
</feature>
<dbReference type="EMBL" id="JARKIE010000327">
    <property type="protein sequence ID" value="KAJ7654172.1"/>
    <property type="molecule type" value="Genomic_DNA"/>
</dbReference>
<sequence>MYTSGVVFRIMAANPWVVVGASLADGIGSMFGVFYTPPENTIQKHFFWLTFNVFQATTLSPLFFLNLAILARTGFYTLAVVGTTAVVPQARRPALGGRLGHRPKRLRPARPPRHRRLHPRRRGGRLSLWRPGCLRRLRFVRHAKDPGARAHGRIPSTR</sequence>
<name>A0AAD7G4D3_MYCRO</name>
<feature type="transmembrane region" description="Helical" evidence="2">
    <location>
        <begin position="46"/>
        <end position="69"/>
    </location>
</feature>
<protein>
    <submittedName>
        <fullName evidence="3">Uncharacterized protein</fullName>
    </submittedName>
</protein>
<evidence type="ECO:0000256" key="2">
    <source>
        <dbReference type="SAM" id="Phobius"/>
    </source>
</evidence>
<evidence type="ECO:0000313" key="4">
    <source>
        <dbReference type="Proteomes" id="UP001221757"/>
    </source>
</evidence>
<feature type="region of interest" description="Disordered" evidence="1">
    <location>
        <begin position="92"/>
        <end position="121"/>
    </location>
</feature>
<proteinExistence type="predicted"/>